<evidence type="ECO:0000256" key="3">
    <source>
        <dbReference type="ARBA" id="ARBA00011738"/>
    </source>
</evidence>
<keyword evidence="5 11" id="KW-0479">Metal-binding</keyword>
<keyword evidence="6" id="KW-0276">Fatty acid metabolism</keyword>
<dbReference type="CDD" id="cd01050">
    <property type="entry name" value="Acyl_ACP_Desat"/>
    <property type="match status" value="1"/>
</dbReference>
<evidence type="ECO:0000256" key="5">
    <source>
        <dbReference type="ARBA" id="ARBA00022723"/>
    </source>
</evidence>
<dbReference type="SUPFAM" id="SSF47240">
    <property type="entry name" value="Ferritin-like"/>
    <property type="match status" value="1"/>
</dbReference>
<dbReference type="Pfam" id="PF03405">
    <property type="entry name" value="FA_desaturase_2"/>
    <property type="match status" value="1"/>
</dbReference>
<comment type="cofactor">
    <cofactor evidence="11">
        <name>Fe cation</name>
        <dbReference type="ChEBI" id="CHEBI:24875"/>
    </cofactor>
    <text evidence="11">Binds 2 iron ions per subunit.</text>
</comment>
<dbReference type="InterPro" id="IPR012348">
    <property type="entry name" value="RNR-like"/>
</dbReference>
<evidence type="ECO:0000256" key="8">
    <source>
        <dbReference type="ARBA" id="ARBA00023004"/>
    </source>
</evidence>
<keyword evidence="9" id="KW-0443">Lipid metabolism</keyword>
<dbReference type="GO" id="GO:0005829">
    <property type="term" value="C:cytosol"/>
    <property type="evidence" value="ECO:0007669"/>
    <property type="project" value="TreeGrafter"/>
</dbReference>
<comment type="cofactor">
    <cofactor evidence="1">
        <name>Fe(2+)</name>
        <dbReference type="ChEBI" id="CHEBI:29033"/>
    </cofactor>
</comment>
<evidence type="ECO:0000256" key="6">
    <source>
        <dbReference type="ARBA" id="ARBA00022832"/>
    </source>
</evidence>
<feature type="binding site" evidence="11">
    <location>
        <position position="168"/>
    </location>
    <ligand>
        <name>Fe cation</name>
        <dbReference type="ChEBI" id="CHEBI:24875"/>
        <label>2</label>
    </ligand>
</feature>
<dbReference type="Proteomes" id="UP000253742">
    <property type="component" value="Unassembled WGS sequence"/>
</dbReference>
<dbReference type="GO" id="GO:0045300">
    <property type="term" value="F:stearoyl-[ACP] desaturase activity"/>
    <property type="evidence" value="ECO:0007669"/>
    <property type="project" value="InterPro"/>
</dbReference>
<feature type="binding site" evidence="11">
    <location>
        <position position="118"/>
    </location>
    <ligand>
        <name>Fe cation</name>
        <dbReference type="ChEBI" id="CHEBI:24875"/>
        <label>1</label>
    </ligand>
</feature>
<accession>A0A369V591</accession>
<evidence type="ECO:0000256" key="10">
    <source>
        <dbReference type="ARBA" id="ARBA00023160"/>
    </source>
</evidence>
<evidence type="ECO:0000256" key="9">
    <source>
        <dbReference type="ARBA" id="ARBA00023098"/>
    </source>
</evidence>
<dbReference type="GO" id="GO:0006633">
    <property type="term" value="P:fatty acid biosynthetic process"/>
    <property type="evidence" value="ECO:0007669"/>
    <property type="project" value="UniProtKB-KW"/>
</dbReference>
<feature type="binding site" evidence="11">
    <location>
        <position position="201"/>
    </location>
    <ligand>
        <name>Fe cation</name>
        <dbReference type="ChEBI" id="CHEBI:24875"/>
        <label>2</label>
    </ligand>
</feature>
<comment type="subunit">
    <text evidence="3">Homodimer.</text>
</comment>
<keyword evidence="10" id="KW-0275">Fatty acid biosynthesis</keyword>
<comment type="similarity">
    <text evidence="2">Belongs to the fatty acid desaturase type 2 family.</text>
</comment>
<evidence type="ECO:0000256" key="2">
    <source>
        <dbReference type="ARBA" id="ARBA00008749"/>
    </source>
</evidence>
<keyword evidence="7" id="KW-0560">Oxidoreductase</keyword>
<feature type="binding site" evidence="11">
    <location>
        <position position="198"/>
    </location>
    <ligand>
        <name>Fe cation</name>
        <dbReference type="ChEBI" id="CHEBI:24875"/>
        <label>2</label>
    </ligand>
</feature>
<evidence type="ECO:0000313" key="12">
    <source>
        <dbReference type="EMBL" id="RDD87683.1"/>
    </source>
</evidence>
<feature type="binding site" evidence="11">
    <location>
        <position position="115"/>
    </location>
    <ligand>
        <name>Fe cation</name>
        <dbReference type="ChEBI" id="CHEBI:24875"/>
        <label>2</label>
    </ligand>
</feature>
<gene>
    <name evidence="12" type="ORF">DVZ84_18875</name>
</gene>
<dbReference type="PIRSF" id="PIRSF000346">
    <property type="entry name" value="Dlt9_acylACP_des"/>
    <property type="match status" value="1"/>
</dbReference>
<name>A0A369V591_9ACTN</name>
<protein>
    <submittedName>
        <fullName evidence="12">Acyl-ACP desaturase</fullName>
    </submittedName>
</protein>
<feature type="binding site" evidence="11">
    <location>
        <position position="198"/>
    </location>
    <ligand>
        <name>Fe cation</name>
        <dbReference type="ChEBI" id="CHEBI:24875"/>
        <label>1</label>
    </ligand>
</feature>
<evidence type="ECO:0000256" key="11">
    <source>
        <dbReference type="PIRSR" id="PIRSR000346-1"/>
    </source>
</evidence>
<dbReference type="InterPro" id="IPR005067">
    <property type="entry name" value="Fatty_acid_desaturase-2"/>
</dbReference>
<dbReference type="RefSeq" id="WP_114529968.1">
    <property type="nucleotide sequence ID" value="NZ_JBEZXX010000013.1"/>
</dbReference>
<evidence type="ECO:0000256" key="7">
    <source>
        <dbReference type="ARBA" id="ARBA00023002"/>
    </source>
</evidence>
<dbReference type="PANTHER" id="PTHR31155">
    <property type="entry name" value="ACYL- ACYL-CARRIER-PROTEIN DESATURASE-RELATED"/>
    <property type="match status" value="1"/>
</dbReference>
<dbReference type="Gene3D" id="1.10.620.20">
    <property type="entry name" value="Ribonucleotide Reductase, subunit A"/>
    <property type="match status" value="1"/>
</dbReference>
<sequence length="323" mass="35920">MPPIDRSDRGAGRAEHALLADLQPVVEANLHRHLGVAKEWFPHEYIPWSEGRTFDGPLGGEPWTPDEATLPEVARTSLVVNLLTEDNLPGYHFAVAEFGKDGPWGTWVDRWTAEEARHGTALRDYLLATRAVDPRALERARMTHMEGGYDRPDGYSALHAIAYAAFQELATRISHRNTGVVSGEPRCDALLARIAADENLHMVFYRNLVEAAFELAPDTAMEVVRDVVVGFEMPGSTIKDFGRKSAEIAIAGIYDLRLHHDSVVMPILRRLRVFEREGFGGPGEAAREELAAFTERLDAKATSFTDRREGIRAARAQREAMAV</sequence>
<keyword evidence="8 11" id="KW-0408">Iron</keyword>
<dbReference type="PANTHER" id="PTHR31155:SF9">
    <property type="entry name" value="STEAROYL-[ACYL-CARRIER-PROTEIN] 9-DESATURASE 7, CHLOROPLASTIC"/>
    <property type="match status" value="1"/>
</dbReference>
<feature type="binding site" evidence="11">
    <location>
        <position position="115"/>
    </location>
    <ligand>
        <name>Fe cation</name>
        <dbReference type="ChEBI" id="CHEBI:24875"/>
        <label>1</label>
    </ligand>
</feature>
<reference evidence="12 13" key="1">
    <citation type="submission" date="2018-07" db="EMBL/GenBank/DDBJ databases">
        <title>Genome guided investigation of antibiotics producing actinomycetales strain isolated from a Macau mangrove ecosystem.</title>
        <authorList>
            <person name="Hu D."/>
        </authorList>
    </citation>
    <scope>NUCLEOTIDE SEQUENCE [LARGE SCALE GENOMIC DNA]</scope>
    <source>
        <strain evidence="12 13">2297</strain>
    </source>
</reference>
<feature type="binding site" evidence="11">
    <location>
        <position position="85"/>
    </location>
    <ligand>
        <name>Fe cation</name>
        <dbReference type="ChEBI" id="CHEBI:24875"/>
        <label>1</label>
    </ligand>
</feature>
<dbReference type="AlphaFoldDB" id="A0A369V591"/>
<keyword evidence="4" id="KW-0444">Lipid biosynthesis</keyword>
<organism evidence="12 13">
    <name type="scientific">Streptomyces parvulus</name>
    <dbReference type="NCBI Taxonomy" id="146923"/>
    <lineage>
        <taxon>Bacteria</taxon>
        <taxon>Bacillati</taxon>
        <taxon>Actinomycetota</taxon>
        <taxon>Actinomycetes</taxon>
        <taxon>Kitasatosporales</taxon>
        <taxon>Streptomycetaceae</taxon>
        <taxon>Streptomyces</taxon>
    </lineage>
</organism>
<dbReference type="InterPro" id="IPR009078">
    <property type="entry name" value="Ferritin-like_SF"/>
</dbReference>
<dbReference type="EMBL" id="QQBH01000011">
    <property type="protein sequence ID" value="RDD87683.1"/>
    <property type="molecule type" value="Genomic_DNA"/>
</dbReference>
<comment type="caution">
    <text evidence="12">The sequence shown here is derived from an EMBL/GenBank/DDBJ whole genome shotgun (WGS) entry which is preliminary data.</text>
</comment>
<dbReference type="STRING" id="146923.Spa2297_26580"/>
<evidence type="ECO:0000313" key="13">
    <source>
        <dbReference type="Proteomes" id="UP000253742"/>
    </source>
</evidence>
<dbReference type="GO" id="GO:0046872">
    <property type="term" value="F:metal ion binding"/>
    <property type="evidence" value="ECO:0007669"/>
    <property type="project" value="UniProtKB-KW"/>
</dbReference>
<dbReference type="OrthoDB" id="9772881at2"/>
<evidence type="ECO:0000256" key="4">
    <source>
        <dbReference type="ARBA" id="ARBA00022516"/>
    </source>
</evidence>
<proteinExistence type="inferred from homology"/>
<evidence type="ECO:0000256" key="1">
    <source>
        <dbReference type="ARBA" id="ARBA00001954"/>
    </source>
</evidence>